<dbReference type="EMBL" id="JASMQC010000033">
    <property type="protein sequence ID" value="KAK1931515.1"/>
    <property type="molecule type" value="Genomic_DNA"/>
</dbReference>
<name>A0AAD9G4H9_9STRA</name>
<feature type="compositionally biased region" description="Acidic residues" evidence="1">
    <location>
        <begin position="142"/>
        <end position="156"/>
    </location>
</feature>
<evidence type="ECO:0000313" key="2">
    <source>
        <dbReference type="EMBL" id="KAK1931515.1"/>
    </source>
</evidence>
<protein>
    <submittedName>
        <fullName evidence="2">Uncharacterized protein</fullName>
    </submittedName>
</protein>
<evidence type="ECO:0000256" key="1">
    <source>
        <dbReference type="SAM" id="MobiDB-lite"/>
    </source>
</evidence>
<evidence type="ECO:0000313" key="3">
    <source>
        <dbReference type="Proteomes" id="UP001259832"/>
    </source>
</evidence>
<dbReference type="AlphaFoldDB" id="A0AAD9G4H9"/>
<dbReference type="Proteomes" id="UP001259832">
    <property type="component" value="Unassembled WGS sequence"/>
</dbReference>
<gene>
    <name evidence="2" type="ORF">P3T76_012844</name>
</gene>
<proteinExistence type="predicted"/>
<organism evidence="2 3">
    <name type="scientific">Phytophthora citrophthora</name>
    <dbReference type="NCBI Taxonomy" id="4793"/>
    <lineage>
        <taxon>Eukaryota</taxon>
        <taxon>Sar</taxon>
        <taxon>Stramenopiles</taxon>
        <taxon>Oomycota</taxon>
        <taxon>Peronosporomycetes</taxon>
        <taxon>Peronosporales</taxon>
        <taxon>Peronosporaceae</taxon>
        <taxon>Phytophthora</taxon>
    </lineage>
</organism>
<accession>A0AAD9G4H9</accession>
<reference evidence="2" key="1">
    <citation type="submission" date="2023-08" db="EMBL/GenBank/DDBJ databases">
        <title>Reference Genome Resource for the Citrus Pathogen Phytophthora citrophthora.</title>
        <authorList>
            <person name="Moller H."/>
            <person name="Coetzee B."/>
            <person name="Rose L.J."/>
            <person name="Van Niekerk J.M."/>
        </authorList>
    </citation>
    <scope>NUCLEOTIDE SEQUENCE</scope>
    <source>
        <strain evidence="2">STE-U-9442</strain>
    </source>
</reference>
<sequence length="156" mass="17136">MYVTCDNTLELPHYWKALCWKEQHDEHESNEKLEEELVLLLGKKLQDAVEYSSGYGLDGTTAVAGVLGGKAKDNEGGMTKVGESYDSLGLPALSEGQSAVDLPTEDVPPSPQTSETEQGEAEPIEPDVKPEPTALSPRPDESYEEDYDDWEEESMA</sequence>
<comment type="caution">
    <text evidence="2">The sequence shown here is derived from an EMBL/GenBank/DDBJ whole genome shotgun (WGS) entry which is preliminary data.</text>
</comment>
<feature type="region of interest" description="Disordered" evidence="1">
    <location>
        <begin position="67"/>
        <end position="156"/>
    </location>
</feature>
<keyword evidence="3" id="KW-1185">Reference proteome</keyword>